<accession>A0A0F2DCF5</accession>
<evidence type="ECO:0000313" key="1">
    <source>
        <dbReference type="EMBL" id="KJQ70664.1"/>
    </source>
</evidence>
<sequence>MKKIELIKKYIKVNEIGKAQDLIFRSINDSDIDIQGRTELIDLFVKLIPDNQSSLIKEMEVLLSGKDQILTYFSNKIKELPSREDVPINVENIEYVEKIFLNLDLEKNTKEQKVKNLLDENYYGRLKDMYIRDINKVYFSSSGREKISISIEKIFTLLSKRIDNLDAKNNIYVYFMDEVMSDIELLIKYYAFDKADYFIESIIKCYKENYFPYKWEGKYPDGNIKYLT</sequence>
<gene>
    <name evidence="1" type="ORF">TZ92_01192</name>
</gene>
<comment type="caution">
    <text evidence="1">The sequence shown here is derived from an EMBL/GenBank/DDBJ whole genome shotgun (WGS) entry which is preliminary data.</text>
</comment>
<evidence type="ECO:0000313" key="2">
    <source>
        <dbReference type="Proteomes" id="UP000033716"/>
    </source>
</evidence>
<dbReference type="RefSeq" id="WP_033629687.1">
    <property type="nucleotide sequence ID" value="NZ_JYGO01000002.1"/>
</dbReference>
<protein>
    <submittedName>
        <fullName evidence="1">Uncharacterized protein</fullName>
    </submittedName>
</protein>
<dbReference type="AlphaFoldDB" id="A0A0F2DCF5"/>
<dbReference type="EMBL" id="JYGR01000005">
    <property type="protein sequence ID" value="KJQ70664.1"/>
    <property type="molecule type" value="Genomic_DNA"/>
</dbReference>
<dbReference type="PATRIC" id="fig|28037.214.peg.1195"/>
<reference evidence="1 2" key="1">
    <citation type="submission" date="2015-02" db="EMBL/GenBank/DDBJ databases">
        <title>Evolution of amylase-binding proteins of oral streptococcal species.</title>
        <authorList>
            <person name="Haase E.M."/>
        </authorList>
    </citation>
    <scope>NUCLEOTIDE SEQUENCE [LARGE SCALE GENOMIC DNA]</scope>
    <source>
        <strain evidence="1 2">SK141</strain>
    </source>
</reference>
<organism evidence="1 2">
    <name type="scientific">Streptococcus oralis subsp. oralis</name>
    <dbReference type="NCBI Taxonomy" id="1891914"/>
    <lineage>
        <taxon>Bacteria</taxon>
        <taxon>Bacillati</taxon>
        <taxon>Bacillota</taxon>
        <taxon>Bacilli</taxon>
        <taxon>Lactobacillales</taxon>
        <taxon>Streptococcaceae</taxon>
        <taxon>Streptococcus</taxon>
    </lineage>
</organism>
<proteinExistence type="predicted"/>
<name>A0A0F2DCF5_STROR</name>
<dbReference type="Proteomes" id="UP000033716">
    <property type="component" value="Unassembled WGS sequence"/>
</dbReference>